<gene>
    <name evidence="1" type="ORF">MRATA1EN1_LOCUS4968</name>
</gene>
<sequence>MGQLPARAPPSTLLLGRGPVSHAHLLNAPVSDARGEEAAGLVRSSNTGQAVAAATCPWLGPEATEPGTFGAGSRRVWDWSKPEARKLHCRRQLFLGLRSSEVLRLGLRVQTTKLSPNWFLSKLWCHTALGPRLRSRHSPVALETEGVLVA</sequence>
<name>A0ABN8Y6D3_RANTA</name>
<keyword evidence="2" id="KW-1185">Reference proteome</keyword>
<reference evidence="1" key="1">
    <citation type="submission" date="2023-04" db="EMBL/GenBank/DDBJ databases">
        <authorList>
            <consortium name="ELIXIR-Norway"/>
        </authorList>
    </citation>
    <scope>NUCLEOTIDE SEQUENCE [LARGE SCALE GENOMIC DNA]</scope>
</reference>
<evidence type="ECO:0000313" key="2">
    <source>
        <dbReference type="Proteomes" id="UP001176941"/>
    </source>
</evidence>
<protein>
    <submittedName>
        <fullName evidence="1">Uncharacterized protein</fullName>
    </submittedName>
</protein>
<dbReference type="Proteomes" id="UP001176941">
    <property type="component" value="Chromosome 13"/>
</dbReference>
<accession>A0ABN8Y6D3</accession>
<proteinExistence type="predicted"/>
<dbReference type="EMBL" id="OX459949">
    <property type="protein sequence ID" value="CAI9156006.1"/>
    <property type="molecule type" value="Genomic_DNA"/>
</dbReference>
<organism evidence="1 2">
    <name type="scientific">Rangifer tarandus platyrhynchus</name>
    <name type="common">Svalbard reindeer</name>
    <dbReference type="NCBI Taxonomy" id="3082113"/>
    <lineage>
        <taxon>Eukaryota</taxon>
        <taxon>Metazoa</taxon>
        <taxon>Chordata</taxon>
        <taxon>Craniata</taxon>
        <taxon>Vertebrata</taxon>
        <taxon>Euteleostomi</taxon>
        <taxon>Mammalia</taxon>
        <taxon>Eutheria</taxon>
        <taxon>Laurasiatheria</taxon>
        <taxon>Artiodactyla</taxon>
        <taxon>Ruminantia</taxon>
        <taxon>Pecora</taxon>
        <taxon>Cervidae</taxon>
        <taxon>Odocoileinae</taxon>
        <taxon>Rangifer</taxon>
    </lineage>
</organism>
<evidence type="ECO:0000313" key="1">
    <source>
        <dbReference type="EMBL" id="CAI9156006.1"/>
    </source>
</evidence>